<evidence type="ECO:0000256" key="5">
    <source>
        <dbReference type="SAM" id="Phobius"/>
    </source>
</evidence>
<dbReference type="InterPro" id="IPR036259">
    <property type="entry name" value="MFS_trans_sf"/>
</dbReference>
<dbReference type="InterPro" id="IPR020846">
    <property type="entry name" value="MFS_dom"/>
</dbReference>
<feature type="transmembrane region" description="Helical" evidence="5">
    <location>
        <begin position="115"/>
        <end position="134"/>
    </location>
</feature>
<dbReference type="GO" id="GO:0005886">
    <property type="term" value="C:plasma membrane"/>
    <property type="evidence" value="ECO:0007669"/>
    <property type="project" value="UniProtKB-SubCell"/>
</dbReference>
<feature type="transmembrane region" description="Helical" evidence="5">
    <location>
        <begin position="363"/>
        <end position="383"/>
    </location>
</feature>
<sequence length="552" mass="56165">MGELYPTPNHYDTNGLVQIPLVFKVGEVPVATPGTDTVEIARWTRAQWWMLAVSCLAVALVVAAMAALYSALPQIALATGATQAQLTWIVDGYTLVLACLVLPAGAVGDRYGRRVVLVVGLVVFAAASALPLLLSDPAWLIATRALAGAGAALVMPSTLSILTAGFAPAHRGRAVGIWAGVAGSGAILGILGAGVLLERWSWLSVFVGLTVAGAVLAGLACTIAESRQREHPQVDWVGAVAVAVAVAAIVFAVIEFPARGWADPLVAAAAGVGVAATAAFVVVELRSAAPLLDVRLFARRGFGAGSLSVTIQFLVTFGVFLLLVQYLQLVFGYGPLASALALAPMVVPLVVISVIAPWLSSLVGLRVMTVAGLLTIAAGLVLVSRLTLAAHYLDLLWPLLIMSAGLGLCTAPATYAIVADTPEAKHGVAAAVNDAAREIGAAIGIAVAGSVLAAGYTHRIQPALPQLPEPARGPVADSLAAALQVADQAGPVAAPLAEFAKAAFVHGSGQAALALAALTTVGAIVLAVLAPGRAPRRRYISTISPAKHAPFS</sequence>
<proteinExistence type="predicted"/>
<name>A0A562DJ19_RHORH</name>
<evidence type="ECO:0000256" key="4">
    <source>
        <dbReference type="ARBA" id="ARBA00023136"/>
    </source>
</evidence>
<dbReference type="Gene3D" id="1.20.1720.10">
    <property type="entry name" value="Multidrug resistance protein D"/>
    <property type="match status" value="1"/>
</dbReference>
<organism evidence="7 8">
    <name type="scientific">Rhodococcus rhodochrous J45</name>
    <dbReference type="NCBI Taxonomy" id="935266"/>
    <lineage>
        <taxon>Bacteria</taxon>
        <taxon>Bacillati</taxon>
        <taxon>Actinomycetota</taxon>
        <taxon>Actinomycetes</taxon>
        <taxon>Mycobacteriales</taxon>
        <taxon>Nocardiaceae</taxon>
        <taxon>Rhodococcus</taxon>
    </lineage>
</organism>
<dbReference type="SUPFAM" id="SSF103473">
    <property type="entry name" value="MFS general substrate transporter"/>
    <property type="match status" value="1"/>
</dbReference>
<keyword evidence="2 5" id="KW-0812">Transmembrane</keyword>
<comment type="caution">
    <text evidence="7">The sequence shown here is derived from an EMBL/GenBank/DDBJ whole genome shotgun (WGS) entry which is preliminary data.</text>
</comment>
<feature type="transmembrane region" description="Helical" evidence="5">
    <location>
        <begin position="236"/>
        <end position="258"/>
    </location>
</feature>
<feature type="transmembrane region" description="Helical" evidence="5">
    <location>
        <begin position="264"/>
        <end position="283"/>
    </location>
</feature>
<dbReference type="Gene3D" id="1.20.1250.20">
    <property type="entry name" value="MFS general substrate transporter like domains"/>
    <property type="match status" value="1"/>
</dbReference>
<feature type="transmembrane region" description="Helical" evidence="5">
    <location>
        <begin position="439"/>
        <end position="458"/>
    </location>
</feature>
<dbReference type="GO" id="GO:0022857">
    <property type="term" value="F:transmembrane transporter activity"/>
    <property type="evidence" value="ECO:0007669"/>
    <property type="project" value="InterPro"/>
</dbReference>
<keyword evidence="3 5" id="KW-1133">Transmembrane helix</keyword>
<feature type="transmembrane region" description="Helical" evidence="5">
    <location>
        <begin position="174"/>
        <end position="196"/>
    </location>
</feature>
<feature type="domain" description="Major facilitator superfamily (MFS) profile" evidence="6">
    <location>
        <begin position="50"/>
        <end position="534"/>
    </location>
</feature>
<feature type="transmembrane region" description="Helical" evidence="5">
    <location>
        <begin position="146"/>
        <end position="167"/>
    </location>
</feature>
<dbReference type="CDD" id="cd17321">
    <property type="entry name" value="MFS_MMR_MDR_like"/>
    <property type="match status" value="1"/>
</dbReference>
<dbReference type="Pfam" id="PF07690">
    <property type="entry name" value="MFS_1"/>
    <property type="match status" value="1"/>
</dbReference>
<evidence type="ECO:0000313" key="8">
    <source>
        <dbReference type="Proteomes" id="UP000317573"/>
    </source>
</evidence>
<feature type="transmembrane region" description="Helical" evidence="5">
    <location>
        <begin position="202"/>
        <end position="224"/>
    </location>
</feature>
<feature type="transmembrane region" description="Helical" evidence="5">
    <location>
        <begin position="304"/>
        <end position="327"/>
    </location>
</feature>
<comment type="subcellular location">
    <subcellularLocation>
        <location evidence="1">Cell membrane</location>
        <topology evidence="1">Multi-pass membrane protein</topology>
    </subcellularLocation>
</comment>
<evidence type="ECO:0000256" key="1">
    <source>
        <dbReference type="ARBA" id="ARBA00004651"/>
    </source>
</evidence>
<dbReference type="PANTHER" id="PTHR42718:SF42">
    <property type="entry name" value="EXPORT PROTEIN"/>
    <property type="match status" value="1"/>
</dbReference>
<dbReference type="EMBL" id="VLJT01000051">
    <property type="protein sequence ID" value="TWH09586.1"/>
    <property type="molecule type" value="Genomic_DNA"/>
</dbReference>
<feature type="transmembrane region" description="Helical" evidence="5">
    <location>
        <begin position="395"/>
        <end position="418"/>
    </location>
</feature>
<dbReference type="PANTHER" id="PTHR42718">
    <property type="entry name" value="MAJOR FACILITATOR SUPERFAMILY MULTIDRUG TRANSPORTER MFSC"/>
    <property type="match status" value="1"/>
</dbReference>
<feature type="transmembrane region" description="Helical" evidence="5">
    <location>
        <begin position="48"/>
        <end position="68"/>
    </location>
</feature>
<dbReference type="AlphaFoldDB" id="A0A562DJ19"/>
<reference evidence="7 8" key="1">
    <citation type="submission" date="2019-07" db="EMBL/GenBank/DDBJ databases">
        <title>Genome sequencing of lignin-degrading bacterial isolates.</title>
        <authorList>
            <person name="Gladden J."/>
        </authorList>
    </citation>
    <scope>NUCLEOTIDE SEQUENCE [LARGE SCALE GENOMIC DNA]</scope>
    <source>
        <strain evidence="7 8">J45</strain>
    </source>
</reference>
<feature type="transmembrane region" description="Helical" evidence="5">
    <location>
        <begin position="333"/>
        <end position="356"/>
    </location>
</feature>
<accession>A0A562DJ19</accession>
<evidence type="ECO:0000313" key="7">
    <source>
        <dbReference type="EMBL" id="TWH09586.1"/>
    </source>
</evidence>
<feature type="transmembrane region" description="Helical" evidence="5">
    <location>
        <begin position="511"/>
        <end position="530"/>
    </location>
</feature>
<keyword evidence="4 5" id="KW-0472">Membrane</keyword>
<dbReference type="InterPro" id="IPR011701">
    <property type="entry name" value="MFS"/>
</dbReference>
<evidence type="ECO:0000259" key="6">
    <source>
        <dbReference type="PROSITE" id="PS50850"/>
    </source>
</evidence>
<feature type="transmembrane region" description="Helical" evidence="5">
    <location>
        <begin position="88"/>
        <end position="108"/>
    </location>
</feature>
<protein>
    <submittedName>
        <fullName evidence="7">EmrB/QacA subfamily drug resistance transporter</fullName>
    </submittedName>
</protein>
<evidence type="ECO:0000256" key="2">
    <source>
        <dbReference type="ARBA" id="ARBA00022692"/>
    </source>
</evidence>
<dbReference type="PROSITE" id="PS50850">
    <property type="entry name" value="MFS"/>
    <property type="match status" value="1"/>
</dbReference>
<dbReference type="Proteomes" id="UP000317573">
    <property type="component" value="Unassembled WGS sequence"/>
</dbReference>
<gene>
    <name evidence="7" type="ORF">L618_005000000100</name>
</gene>
<evidence type="ECO:0000256" key="3">
    <source>
        <dbReference type="ARBA" id="ARBA00022989"/>
    </source>
</evidence>